<evidence type="ECO:0000256" key="2">
    <source>
        <dbReference type="ARBA" id="ARBA00022475"/>
    </source>
</evidence>
<dbReference type="InterPro" id="IPR003740">
    <property type="entry name" value="YitT"/>
</dbReference>
<evidence type="ECO:0000256" key="1">
    <source>
        <dbReference type="ARBA" id="ARBA00004651"/>
    </source>
</evidence>
<keyword evidence="4 6" id="KW-1133">Transmembrane helix</keyword>
<dbReference type="InterPro" id="IPR019264">
    <property type="entry name" value="DUF2179"/>
</dbReference>
<gene>
    <name evidence="8" type="ORF">BTTOUR_33360</name>
</gene>
<dbReference type="PANTHER" id="PTHR33545">
    <property type="entry name" value="UPF0750 MEMBRANE PROTEIN YITT-RELATED"/>
    <property type="match status" value="1"/>
</dbReference>
<keyword evidence="5 6" id="KW-0472">Membrane</keyword>
<accession>A0ABD5I942</accession>
<proteinExistence type="predicted"/>
<dbReference type="Pfam" id="PF10035">
    <property type="entry name" value="DUF2179"/>
    <property type="match status" value="1"/>
</dbReference>
<dbReference type="Pfam" id="PF02588">
    <property type="entry name" value="YitT_membrane"/>
    <property type="match status" value="1"/>
</dbReference>
<evidence type="ECO:0000256" key="4">
    <source>
        <dbReference type="ARBA" id="ARBA00022989"/>
    </source>
</evidence>
<feature type="transmembrane region" description="Helical" evidence="6">
    <location>
        <begin position="97"/>
        <end position="119"/>
    </location>
</feature>
<protein>
    <submittedName>
        <fullName evidence="8">5xTM membrane BCR, YitT family COG1284</fullName>
    </submittedName>
</protein>
<dbReference type="InterPro" id="IPR015867">
    <property type="entry name" value="N-reg_PII/ATP_PRibTrfase_C"/>
</dbReference>
<evidence type="ECO:0000256" key="5">
    <source>
        <dbReference type="ARBA" id="ARBA00023136"/>
    </source>
</evidence>
<dbReference type="GO" id="GO:0005886">
    <property type="term" value="C:plasma membrane"/>
    <property type="evidence" value="ECO:0007669"/>
    <property type="project" value="UniProtKB-SubCell"/>
</dbReference>
<dbReference type="PANTHER" id="PTHR33545:SF5">
    <property type="entry name" value="UPF0750 MEMBRANE PROTEIN YITT"/>
    <property type="match status" value="1"/>
</dbReference>
<evidence type="ECO:0000256" key="3">
    <source>
        <dbReference type="ARBA" id="ARBA00022692"/>
    </source>
</evidence>
<keyword evidence="3 6" id="KW-0812">Transmembrane</keyword>
<feature type="transmembrane region" description="Helical" evidence="6">
    <location>
        <begin position="70"/>
        <end position="91"/>
    </location>
</feature>
<sequence>MYRLLGVVFGSFIAALSFNLFLIPHKVLSSGISGIAIIIGFLTPFNTGLVNFLLNLPILILGYIRLGKQFIGYTIVSVLTFSIALYAIPIHAVTNDILLSTLFGGVIAGAGIGLVFNCNGSTGGFDIIGMLLSRKKDIQLGKFLIILNTIVVITSGFFFNWDIALYSLVSIFITGKVIDLIHTKQKKITLMIVTTHVEKMEERLLSNFVRGITLLNGKGAYSNEKKYILMTVILREELARMKTIISEVDSHAFVNITESTEVLGLFRKG</sequence>
<dbReference type="EMBL" id="JAWQCK010000009">
    <property type="protein sequence ID" value="MDW9213636.1"/>
    <property type="molecule type" value="Genomic_DNA"/>
</dbReference>
<dbReference type="Proteomes" id="UP001272716">
    <property type="component" value="Unassembled WGS sequence"/>
</dbReference>
<reference evidence="8 9" key="1">
    <citation type="submission" date="2023-10" db="EMBL/GenBank/DDBJ databases">
        <title>Draft Genome Sequence of Bacillus thuringiensis serovar. toumanoffi 4059: Identification of a Novel Cry Protein Candidate.</title>
        <authorList>
            <person name="Murdoch R.W."/>
            <person name="Gemler B."/>
            <person name="Heater B.S."/>
        </authorList>
    </citation>
    <scope>NUCLEOTIDE SEQUENCE [LARGE SCALE GENOMIC DNA]</scope>
    <source>
        <strain evidence="8 9">4059</strain>
    </source>
</reference>
<organism evidence="8 9">
    <name type="scientific">Bacillus thuringiensis serovar toumanoffi</name>
    <dbReference type="NCBI Taxonomy" id="180862"/>
    <lineage>
        <taxon>Bacteria</taxon>
        <taxon>Bacillati</taxon>
        <taxon>Bacillota</taxon>
        <taxon>Bacilli</taxon>
        <taxon>Bacillales</taxon>
        <taxon>Bacillaceae</taxon>
        <taxon>Bacillus</taxon>
        <taxon>Bacillus cereus group</taxon>
    </lineage>
</organism>
<evidence type="ECO:0000313" key="8">
    <source>
        <dbReference type="EMBL" id="MDW9213636.1"/>
    </source>
</evidence>
<dbReference type="RefSeq" id="WP_000286065.1">
    <property type="nucleotide sequence ID" value="NZ_JAWQCK010000009.1"/>
</dbReference>
<evidence type="ECO:0000313" key="9">
    <source>
        <dbReference type="Proteomes" id="UP001272716"/>
    </source>
</evidence>
<dbReference type="AlphaFoldDB" id="A0ABD5I942"/>
<feature type="transmembrane region" description="Helical" evidence="6">
    <location>
        <begin position="140"/>
        <end position="158"/>
    </location>
</feature>
<dbReference type="PIRSF" id="PIRSF006483">
    <property type="entry name" value="Membrane_protein_YitT"/>
    <property type="match status" value="1"/>
</dbReference>
<feature type="domain" description="DUF2179" evidence="7">
    <location>
        <begin position="210"/>
        <end position="264"/>
    </location>
</feature>
<keyword evidence="2" id="KW-1003">Cell membrane</keyword>
<comment type="caution">
    <text evidence="8">The sequence shown here is derived from an EMBL/GenBank/DDBJ whole genome shotgun (WGS) entry which is preliminary data.</text>
</comment>
<comment type="subcellular location">
    <subcellularLocation>
        <location evidence="1">Cell membrane</location>
        <topology evidence="1">Multi-pass membrane protein</topology>
    </subcellularLocation>
</comment>
<evidence type="ECO:0000256" key="6">
    <source>
        <dbReference type="SAM" id="Phobius"/>
    </source>
</evidence>
<feature type="transmembrane region" description="Helical" evidence="6">
    <location>
        <begin position="35"/>
        <end position="63"/>
    </location>
</feature>
<dbReference type="Gene3D" id="3.30.70.120">
    <property type="match status" value="1"/>
</dbReference>
<name>A0ABD5I942_BACTU</name>
<dbReference type="InterPro" id="IPR051461">
    <property type="entry name" value="UPF0750_membrane"/>
</dbReference>
<dbReference type="CDD" id="cd16380">
    <property type="entry name" value="YitT_C"/>
    <property type="match status" value="1"/>
</dbReference>
<feature type="transmembrane region" description="Helical" evidence="6">
    <location>
        <begin position="164"/>
        <end position="181"/>
    </location>
</feature>
<evidence type="ECO:0000259" key="7">
    <source>
        <dbReference type="Pfam" id="PF10035"/>
    </source>
</evidence>